<evidence type="ECO:0000256" key="1">
    <source>
        <dbReference type="ARBA" id="ARBA00004613"/>
    </source>
</evidence>
<dbReference type="eggNOG" id="KOG1214">
    <property type="taxonomic scope" value="Eukaryota"/>
</dbReference>
<gene>
    <name evidence="7" type="ORF">NEMVEDRAFT_v1g107313</name>
</gene>
<reference evidence="7 8" key="1">
    <citation type="journal article" date="2007" name="Science">
        <title>Sea anemone genome reveals ancestral eumetazoan gene repertoire and genomic organization.</title>
        <authorList>
            <person name="Putnam N.H."/>
            <person name="Srivastava M."/>
            <person name="Hellsten U."/>
            <person name="Dirks B."/>
            <person name="Chapman J."/>
            <person name="Salamov A."/>
            <person name="Terry A."/>
            <person name="Shapiro H."/>
            <person name="Lindquist E."/>
            <person name="Kapitonov V.V."/>
            <person name="Jurka J."/>
            <person name="Genikhovich G."/>
            <person name="Grigoriev I.V."/>
            <person name="Lucas S.M."/>
            <person name="Steele R.E."/>
            <person name="Finnerty J.R."/>
            <person name="Technau U."/>
            <person name="Martindale M.Q."/>
            <person name="Rokhsar D.S."/>
        </authorList>
    </citation>
    <scope>NUCLEOTIDE SEQUENCE [LARGE SCALE GENOMIC DNA]</scope>
    <source>
        <strain evidence="8">CH2 X CH6</strain>
    </source>
</reference>
<evidence type="ECO:0000256" key="5">
    <source>
        <dbReference type="PROSITE-ProRule" id="PRU00500"/>
    </source>
</evidence>
<feature type="non-terminal residue" evidence="7">
    <location>
        <position position="188"/>
    </location>
</feature>
<evidence type="ECO:0000256" key="2">
    <source>
        <dbReference type="ARBA" id="ARBA00022525"/>
    </source>
</evidence>
<feature type="domain" description="Thyroglobulin type-1" evidence="6">
    <location>
        <begin position="52"/>
        <end position="118"/>
    </location>
</feature>
<keyword evidence="8" id="KW-1185">Reference proteome</keyword>
<dbReference type="PhylomeDB" id="A7S7C3"/>
<evidence type="ECO:0000256" key="4">
    <source>
        <dbReference type="ARBA" id="ARBA00023157"/>
    </source>
</evidence>
<comment type="caution">
    <text evidence="5">Lacks conserved residue(s) required for the propagation of feature annotation.</text>
</comment>
<keyword evidence="2" id="KW-0964">Secreted</keyword>
<dbReference type="PROSITE" id="PS00484">
    <property type="entry name" value="THYROGLOBULIN_1_1"/>
    <property type="match status" value="2"/>
</dbReference>
<dbReference type="Pfam" id="PF00086">
    <property type="entry name" value="Thyroglobulin_1"/>
    <property type="match status" value="3"/>
</dbReference>
<name>A7S7C3_NEMVE</name>
<feature type="disulfide bond" evidence="5">
    <location>
        <begin position="160"/>
        <end position="167"/>
    </location>
</feature>
<dbReference type="PROSITE" id="PS51162">
    <property type="entry name" value="THYROGLOBULIN_1_2"/>
    <property type="match status" value="3"/>
</dbReference>
<dbReference type="InterPro" id="IPR036857">
    <property type="entry name" value="Thyroglobulin_1_sf"/>
</dbReference>
<proteinExistence type="predicted"/>
<keyword evidence="4 5" id="KW-1015">Disulfide bond</keyword>
<feature type="disulfide bond" evidence="5">
    <location>
        <begin position="89"/>
        <end position="96"/>
    </location>
</feature>
<evidence type="ECO:0000313" key="8">
    <source>
        <dbReference type="Proteomes" id="UP000001593"/>
    </source>
</evidence>
<evidence type="ECO:0000259" key="6">
    <source>
        <dbReference type="PROSITE" id="PS51162"/>
    </source>
</evidence>
<keyword evidence="3" id="KW-0677">Repeat</keyword>
<organism evidence="7 8">
    <name type="scientific">Nematostella vectensis</name>
    <name type="common">Starlet sea anemone</name>
    <dbReference type="NCBI Taxonomy" id="45351"/>
    <lineage>
        <taxon>Eukaryota</taxon>
        <taxon>Metazoa</taxon>
        <taxon>Cnidaria</taxon>
        <taxon>Anthozoa</taxon>
        <taxon>Hexacorallia</taxon>
        <taxon>Actiniaria</taxon>
        <taxon>Edwardsiidae</taxon>
        <taxon>Nematostella</taxon>
    </lineage>
</organism>
<evidence type="ECO:0000256" key="3">
    <source>
        <dbReference type="ARBA" id="ARBA00022737"/>
    </source>
</evidence>
<feature type="disulfide bond" evidence="5">
    <location>
        <begin position="18"/>
        <end position="25"/>
    </location>
</feature>
<dbReference type="InParanoid" id="A7S7C3"/>
<dbReference type="InterPro" id="IPR051950">
    <property type="entry name" value="Dev_reg/Prot_inhib"/>
</dbReference>
<feature type="domain" description="Thyroglobulin type-1" evidence="6">
    <location>
        <begin position="1"/>
        <end position="46"/>
    </location>
</feature>
<dbReference type="SUPFAM" id="SSF57610">
    <property type="entry name" value="Thyroglobulin type-1 domain"/>
    <property type="match status" value="3"/>
</dbReference>
<protein>
    <recommendedName>
        <fullName evidence="6">Thyroglobulin type-1 domain-containing protein</fullName>
    </recommendedName>
</protein>
<dbReference type="OMA" id="CENAQPA"/>
<dbReference type="PANTHER" id="PTHR12352:SF3">
    <property type="entry name" value="NIDOGEN-2"/>
    <property type="match status" value="1"/>
</dbReference>
<dbReference type="Gene3D" id="4.10.800.10">
    <property type="entry name" value="Thyroglobulin type-1"/>
    <property type="match status" value="3"/>
</dbReference>
<sequence>GVNVPRCESDGSFSSVQCNELTGYCWCVDRQGNPVFGTEVRGQPDCSARVGLTPCQKQRFNAYGVSESTPADRYVPRCDASGGYEPVQCLSTTGHCWCVDKDGIEIRGTRRRGVRPVCKQGYNTPCERERYRALGWTGLRVTGLWVPDCRPDGSYESVQCHALSGYCWCVDRSGHELFGTRVRGKRTC</sequence>
<dbReference type="AlphaFoldDB" id="A7S7C3"/>
<evidence type="ECO:0000313" key="7">
    <source>
        <dbReference type="EMBL" id="EDO40372.1"/>
    </source>
</evidence>
<dbReference type="GO" id="GO:0005615">
    <property type="term" value="C:extracellular space"/>
    <property type="evidence" value="ECO:0000318"/>
    <property type="project" value="GO_Central"/>
</dbReference>
<feature type="disulfide bond" evidence="5">
    <location>
        <begin position="98"/>
        <end position="118"/>
    </location>
</feature>
<dbReference type="Proteomes" id="UP000001593">
    <property type="component" value="Unassembled WGS sequence"/>
</dbReference>
<dbReference type="InterPro" id="IPR000716">
    <property type="entry name" value="Thyroglobulin_1"/>
</dbReference>
<dbReference type="HOGENOM" id="CLU_088448_0_0_1"/>
<feature type="non-terminal residue" evidence="7">
    <location>
        <position position="1"/>
    </location>
</feature>
<comment type="subcellular location">
    <subcellularLocation>
        <location evidence="1">Secreted</location>
    </subcellularLocation>
</comment>
<feature type="domain" description="Thyroglobulin type-1" evidence="6">
    <location>
        <begin position="123"/>
        <end position="188"/>
    </location>
</feature>
<dbReference type="CDD" id="cd00191">
    <property type="entry name" value="TY"/>
    <property type="match status" value="3"/>
</dbReference>
<dbReference type="SMART" id="SM00211">
    <property type="entry name" value="TY"/>
    <property type="match status" value="3"/>
</dbReference>
<dbReference type="EMBL" id="DS469592">
    <property type="protein sequence ID" value="EDO40372.1"/>
    <property type="molecule type" value="Genomic_DNA"/>
</dbReference>
<dbReference type="PANTHER" id="PTHR12352">
    <property type="entry name" value="SECRETED MODULAR CALCIUM-BINDING PROTEIN"/>
    <property type="match status" value="1"/>
</dbReference>
<accession>A7S7C3</accession>